<dbReference type="InterPro" id="IPR019410">
    <property type="entry name" value="Methyltransf_16"/>
</dbReference>
<dbReference type="EMBL" id="CDHN01000006">
    <property type="protein sequence ID" value="CEJ93982.1"/>
    <property type="molecule type" value="Genomic_DNA"/>
</dbReference>
<organism evidence="1 2">
    <name type="scientific">[Torrubiella] hemipterigena</name>
    <dbReference type="NCBI Taxonomy" id="1531966"/>
    <lineage>
        <taxon>Eukaryota</taxon>
        <taxon>Fungi</taxon>
        <taxon>Dikarya</taxon>
        <taxon>Ascomycota</taxon>
        <taxon>Pezizomycotina</taxon>
        <taxon>Sordariomycetes</taxon>
        <taxon>Hypocreomycetidae</taxon>
        <taxon>Hypocreales</taxon>
        <taxon>Clavicipitaceae</taxon>
        <taxon>Clavicipitaceae incertae sedis</taxon>
        <taxon>'Torrubiella' clade</taxon>
    </lineage>
</organism>
<dbReference type="InterPro" id="IPR029063">
    <property type="entry name" value="SAM-dependent_MTases_sf"/>
</dbReference>
<evidence type="ECO:0000313" key="1">
    <source>
        <dbReference type="EMBL" id="CEJ93982.1"/>
    </source>
</evidence>
<dbReference type="Pfam" id="PF10294">
    <property type="entry name" value="Methyltransf_16"/>
    <property type="match status" value="1"/>
</dbReference>
<protein>
    <submittedName>
        <fullName evidence="1">Uncharacterized protein</fullName>
    </submittedName>
</protein>
<sequence length="386" mass="42344">MHYIRLLRSPQLVRVPGALRLELLVTITTDLGDSFLQTADTVILQVTAFVKTPTGTAGYVLGAKDATLQWRPSARVAKPVLDIPKPVLQALVAKQQVEICVAPSDSSFIASSIGNILAAPTHGQIMPAWTTLAAKPIGPSALRRRIIITHSQNDYIEVEEEIGESIARHIWDAGVLSLCSIVSSIAVPSLPAARDPCMKAVYKTLQAGANILELGCGVGILGIGIAQVLRQSHMKHSSTLLMTDLDEAQERAESNIHMLSQRNSGKTNVCVEYENLDWEKGRIGDFTDKVRASAWDLIILSDCTYNADMLPALVETLSAIHESNQRVKGSAKTQVFMATKPRHDSERAFFSLLDKEHWKAVHKQIIPLPVIEAEAQTIEMYLFEKI</sequence>
<dbReference type="GO" id="GO:0005829">
    <property type="term" value="C:cytosol"/>
    <property type="evidence" value="ECO:0007669"/>
    <property type="project" value="TreeGrafter"/>
</dbReference>
<dbReference type="Gene3D" id="3.40.50.150">
    <property type="entry name" value="Vaccinia Virus protein VP39"/>
    <property type="match status" value="1"/>
</dbReference>
<name>A0A0A1TRN6_9HYPO</name>
<proteinExistence type="predicted"/>
<accession>A0A0A1TRN6</accession>
<gene>
    <name evidence="1" type="ORF">VHEMI09539</name>
</gene>
<dbReference type="AlphaFoldDB" id="A0A0A1TRN6"/>
<dbReference type="HOGENOM" id="CLU_036731_0_0_1"/>
<dbReference type="Proteomes" id="UP000039046">
    <property type="component" value="Unassembled WGS sequence"/>
</dbReference>
<dbReference type="STRING" id="1531966.A0A0A1TRN6"/>
<dbReference type="OrthoDB" id="413520at2759"/>
<reference evidence="1 2" key="1">
    <citation type="journal article" date="2015" name="Genome Announc.">
        <title>Draft Genome Sequence and Gene Annotation of the Entomopathogenic Fungus Verticillium hemipterigenum.</title>
        <authorList>
            <person name="Horn F."/>
            <person name="Habel A."/>
            <person name="Scharf D.H."/>
            <person name="Dworschak J."/>
            <person name="Brakhage A.A."/>
            <person name="Guthke R."/>
            <person name="Hertweck C."/>
            <person name="Linde J."/>
        </authorList>
    </citation>
    <scope>NUCLEOTIDE SEQUENCE [LARGE SCALE GENOMIC DNA]</scope>
</reference>
<keyword evidence="2" id="KW-1185">Reference proteome</keyword>
<dbReference type="GO" id="GO:0008757">
    <property type="term" value="F:S-adenosylmethionine-dependent methyltransferase activity"/>
    <property type="evidence" value="ECO:0007669"/>
    <property type="project" value="UniProtKB-ARBA"/>
</dbReference>
<dbReference type="PANTHER" id="PTHR14614:SF132">
    <property type="entry name" value="PROTEIN-LYSINE METHYLTRANSFERASE C42C1.13"/>
    <property type="match status" value="1"/>
</dbReference>
<evidence type="ECO:0000313" key="2">
    <source>
        <dbReference type="Proteomes" id="UP000039046"/>
    </source>
</evidence>
<dbReference type="SUPFAM" id="SSF53335">
    <property type="entry name" value="S-adenosyl-L-methionine-dependent methyltransferases"/>
    <property type="match status" value="1"/>
</dbReference>
<dbReference type="PANTHER" id="PTHR14614">
    <property type="entry name" value="HEPATOCELLULAR CARCINOMA-ASSOCIATED ANTIGEN"/>
    <property type="match status" value="1"/>
</dbReference>